<gene>
    <name evidence="2" type="ORF">UCRPA7_1972</name>
</gene>
<keyword evidence="3" id="KW-1185">Reference proteome</keyword>
<feature type="region of interest" description="Disordered" evidence="1">
    <location>
        <begin position="67"/>
        <end position="145"/>
    </location>
</feature>
<name>R8BT00_PHAM7</name>
<reference evidence="3" key="1">
    <citation type="journal article" date="2013" name="Genome Announc.">
        <title>Draft genome sequence of the ascomycete Phaeoacremonium aleophilum strain UCR-PA7, a causal agent of the esca disease complex in grapevines.</title>
        <authorList>
            <person name="Blanco-Ulate B."/>
            <person name="Rolshausen P."/>
            <person name="Cantu D."/>
        </authorList>
    </citation>
    <scope>NUCLEOTIDE SEQUENCE [LARGE SCALE GENOMIC DNA]</scope>
    <source>
        <strain evidence="3">UCR-PA7</strain>
    </source>
</reference>
<dbReference type="AlphaFoldDB" id="R8BT00"/>
<proteinExistence type="predicted"/>
<dbReference type="KEGG" id="tmn:UCRPA7_1972"/>
<organism evidence="2 3">
    <name type="scientific">Phaeoacremonium minimum (strain UCR-PA7)</name>
    <name type="common">Esca disease fungus</name>
    <name type="synonym">Togninia minima</name>
    <dbReference type="NCBI Taxonomy" id="1286976"/>
    <lineage>
        <taxon>Eukaryota</taxon>
        <taxon>Fungi</taxon>
        <taxon>Dikarya</taxon>
        <taxon>Ascomycota</taxon>
        <taxon>Pezizomycotina</taxon>
        <taxon>Sordariomycetes</taxon>
        <taxon>Sordariomycetidae</taxon>
        <taxon>Togniniales</taxon>
        <taxon>Togniniaceae</taxon>
        <taxon>Phaeoacremonium</taxon>
    </lineage>
</organism>
<evidence type="ECO:0000313" key="2">
    <source>
        <dbReference type="EMBL" id="EOO02523.1"/>
    </source>
</evidence>
<sequence length="145" mass="15824">MAAPKEQSSDKLALSDREVQLAVIAWQCIEGDAKIQLDKFARLAQYATTESARTNWSRIKSKLKAIGEARDNDGTSHESDHQINDGEGSAKKKATPRKRKAAEGESTEEQNGGTEGSPAGKAAKRRRPRPVKATKSVKAEEGEYE</sequence>
<feature type="compositionally biased region" description="Basic residues" evidence="1">
    <location>
        <begin position="122"/>
        <end position="132"/>
    </location>
</feature>
<accession>R8BT00</accession>
<dbReference type="OrthoDB" id="5403747at2759"/>
<feature type="compositionally biased region" description="Basic residues" evidence="1">
    <location>
        <begin position="91"/>
        <end position="100"/>
    </location>
</feature>
<dbReference type="Proteomes" id="UP000014074">
    <property type="component" value="Unassembled WGS sequence"/>
</dbReference>
<evidence type="ECO:0000256" key="1">
    <source>
        <dbReference type="SAM" id="MobiDB-lite"/>
    </source>
</evidence>
<evidence type="ECO:0000313" key="3">
    <source>
        <dbReference type="Proteomes" id="UP000014074"/>
    </source>
</evidence>
<dbReference type="GeneID" id="19322176"/>
<protein>
    <submittedName>
        <fullName evidence="2">Uncharacterized protein</fullName>
    </submittedName>
</protein>
<dbReference type="EMBL" id="KB932914">
    <property type="protein sequence ID" value="EOO02523.1"/>
    <property type="molecule type" value="Genomic_DNA"/>
</dbReference>
<feature type="compositionally biased region" description="Basic and acidic residues" evidence="1">
    <location>
        <begin position="67"/>
        <end position="90"/>
    </location>
</feature>
<dbReference type="HOGENOM" id="CLU_1788162_0_0_1"/>
<dbReference type="RefSeq" id="XP_007912741.1">
    <property type="nucleotide sequence ID" value="XM_007914550.1"/>
</dbReference>